<dbReference type="eggNOG" id="ENOG50312KC">
    <property type="taxonomic scope" value="Bacteria"/>
</dbReference>
<dbReference type="HOGENOM" id="CLU_060727_0_0_9"/>
<organism evidence="1 2">
    <name type="scientific">Clostridium saccharobutylicum DSM 13864</name>
    <dbReference type="NCBI Taxonomy" id="1345695"/>
    <lineage>
        <taxon>Bacteria</taxon>
        <taxon>Bacillati</taxon>
        <taxon>Bacillota</taxon>
        <taxon>Clostridia</taxon>
        <taxon>Eubacteriales</taxon>
        <taxon>Clostridiaceae</taxon>
        <taxon>Clostridium</taxon>
    </lineage>
</organism>
<sequence>MEKKMNAIVFPYDFEFLPVIRNNHLLNNIDIKYLVAPSGFGLENKDAYYFDDSEKLGFTIKSQISEECFENIDVVWITESIQKVEFTNIKDLIENIGKHNKNILYTVNSGYIYEEEIYKLCEANNVKIITINDYIKDFNMVDCNNVEISFALAKINTPIITVLGMSPMTQKFDLQLYLRDKFLQNGYKVSQIGTKALSETMGFYSIPDWFFSNEYKENEKILMFNKFVKEIEKSENPDVIIIGVPDCIIPLTKNHSFNYGIYAFEICNAVNSDYTILSLLDGLYNDEFFDEMKLACNYRFNVELDGFFISKYRPVSNSLDQLKLSFTHTNGTKNSSEKYNIFNADDLKRDSIINEVIKKLSMYSVFEVI</sequence>
<proteinExistence type="predicted"/>
<dbReference type="Gene3D" id="3.40.50.300">
    <property type="entry name" value="P-loop containing nucleotide triphosphate hydrolases"/>
    <property type="match status" value="1"/>
</dbReference>
<dbReference type="AlphaFoldDB" id="U5MVP7"/>
<keyword evidence="2" id="KW-1185">Reference proteome</keyword>
<dbReference type="NCBIfam" id="TIGR04066">
    <property type="entry name" value="nat_prod_clost"/>
    <property type="match status" value="1"/>
</dbReference>
<evidence type="ECO:0000313" key="1">
    <source>
        <dbReference type="EMBL" id="AGX44670.1"/>
    </source>
</evidence>
<dbReference type="PATRIC" id="fig|1345695.10.peg.808"/>
<reference evidence="1 2" key="1">
    <citation type="journal article" date="2013" name="Genome Announc.">
        <title>Complete Genome Sequence of the Solvent Producer Clostridium saccharobutylicum NCP262 (DSM 13864).</title>
        <authorList>
            <person name="Poehlein A."/>
            <person name="Hartwich K."/>
            <person name="Krabben P."/>
            <person name="Ehrenreich A."/>
            <person name="Liebl W."/>
            <person name="Durre P."/>
            <person name="Gottschalk G."/>
            <person name="Daniel R."/>
        </authorList>
    </citation>
    <scope>NUCLEOTIDE SEQUENCE [LARGE SCALE GENOMIC DNA]</scope>
    <source>
        <strain evidence="1">DSM 13864</strain>
    </source>
</reference>
<name>U5MVP7_CLOSA</name>
<dbReference type="EMBL" id="CP006721">
    <property type="protein sequence ID" value="AGX44670.1"/>
    <property type="molecule type" value="Genomic_DNA"/>
</dbReference>
<evidence type="ECO:0000313" key="2">
    <source>
        <dbReference type="Proteomes" id="UP000017118"/>
    </source>
</evidence>
<dbReference type="RefSeq" id="WP_022748427.1">
    <property type="nucleotide sequence ID" value="NC_022571.1"/>
</dbReference>
<dbReference type="GeneID" id="55476018"/>
<dbReference type="InterPro" id="IPR027417">
    <property type="entry name" value="P-loop_NTPase"/>
</dbReference>
<protein>
    <submittedName>
        <fullName evidence="1">TIGR04066 family peptide maturation system protein</fullName>
    </submittedName>
</protein>
<dbReference type="Proteomes" id="UP000017118">
    <property type="component" value="Chromosome"/>
</dbReference>
<dbReference type="KEGG" id="csb:CLSA_c37090"/>
<accession>U5MVP7</accession>
<dbReference type="InterPro" id="IPR023823">
    <property type="entry name" value="CHP04066_peptide_maturation"/>
</dbReference>
<gene>
    <name evidence="1" type="ORF">CLSA_c37090</name>
</gene>
<dbReference type="OrthoDB" id="5464925at2"/>